<gene>
    <name evidence="7" type="ORF">E5225_08120</name>
</gene>
<dbReference type="CDD" id="cd21109">
    <property type="entry name" value="SPASM"/>
    <property type="match status" value="1"/>
</dbReference>
<accession>A0A4P7SLS9</accession>
<dbReference type="CDD" id="cd01335">
    <property type="entry name" value="Radical_SAM"/>
    <property type="match status" value="1"/>
</dbReference>
<dbReference type="AlphaFoldDB" id="A0A4P7SLS9"/>
<dbReference type="InterPro" id="IPR023885">
    <property type="entry name" value="4Fe4S-binding_SPASM_dom"/>
</dbReference>
<dbReference type="PANTHER" id="PTHR11228">
    <property type="entry name" value="RADICAL SAM DOMAIN PROTEIN"/>
    <property type="match status" value="1"/>
</dbReference>
<dbReference type="OrthoDB" id="9810775at2"/>
<reference evidence="7 8" key="1">
    <citation type="submission" date="2019-04" db="EMBL/GenBank/DDBJ databases">
        <title>Isolation and identification of Cellulomonas shaoxiangyii sp. Nov. isolated from feces of the Tibetan antelopes (Pantholops hodgsonii) in the Qinghai-Tibet plateau of China.</title>
        <authorList>
            <person name="Tian Z."/>
        </authorList>
    </citation>
    <scope>NUCLEOTIDE SEQUENCE [LARGE SCALE GENOMIC DNA]</scope>
    <source>
        <strain evidence="7 8">Z28</strain>
    </source>
</reference>
<evidence type="ECO:0000256" key="1">
    <source>
        <dbReference type="ARBA" id="ARBA00022691"/>
    </source>
</evidence>
<dbReference type="EMBL" id="CP039291">
    <property type="protein sequence ID" value="QCB93533.1"/>
    <property type="molecule type" value="Genomic_DNA"/>
</dbReference>
<evidence type="ECO:0000256" key="2">
    <source>
        <dbReference type="ARBA" id="ARBA00022723"/>
    </source>
</evidence>
<dbReference type="InterPro" id="IPR058240">
    <property type="entry name" value="rSAM_sf"/>
</dbReference>
<dbReference type="GO" id="GO:0003824">
    <property type="term" value="F:catalytic activity"/>
    <property type="evidence" value="ECO:0007669"/>
    <property type="project" value="InterPro"/>
</dbReference>
<keyword evidence="8" id="KW-1185">Reference proteome</keyword>
<protein>
    <submittedName>
        <fullName evidence="7">Radical SAM protein</fullName>
    </submittedName>
</protein>
<dbReference type="GO" id="GO:0046872">
    <property type="term" value="F:metal ion binding"/>
    <property type="evidence" value="ECO:0007669"/>
    <property type="project" value="UniProtKB-KW"/>
</dbReference>
<keyword evidence="3" id="KW-0408">Iron</keyword>
<evidence type="ECO:0000313" key="8">
    <source>
        <dbReference type="Proteomes" id="UP000296469"/>
    </source>
</evidence>
<evidence type="ECO:0000259" key="5">
    <source>
        <dbReference type="Pfam" id="PF04055"/>
    </source>
</evidence>
<keyword evidence="4" id="KW-0411">Iron-sulfur</keyword>
<dbReference type="PANTHER" id="PTHR11228:SF34">
    <property type="entry name" value="TUNGSTEN-CONTAINING ALDEHYDE FERREDOXIN OXIDOREDUCTASE COFACTOR MODIFYING PROTEIN"/>
    <property type="match status" value="1"/>
</dbReference>
<dbReference type="RefSeq" id="WP_135971804.1">
    <property type="nucleotide sequence ID" value="NZ_CP039291.1"/>
</dbReference>
<dbReference type="Proteomes" id="UP000296469">
    <property type="component" value="Chromosome"/>
</dbReference>
<dbReference type="GO" id="GO:0051536">
    <property type="term" value="F:iron-sulfur cluster binding"/>
    <property type="evidence" value="ECO:0007669"/>
    <property type="project" value="UniProtKB-KW"/>
</dbReference>
<name>A0A4P7SLS9_9CELL</name>
<dbReference type="SFLD" id="SFLDG01067">
    <property type="entry name" value="SPASM/twitch_domain_containing"/>
    <property type="match status" value="1"/>
</dbReference>
<evidence type="ECO:0000256" key="4">
    <source>
        <dbReference type="ARBA" id="ARBA00023014"/>
    </source>
</evidence>
<dbReference type="Pfam" id="PF13186">
    <property type="entry name" value="SPASM"/>
    <property type="match status" value="1"/>
</dbReference>
<proteinExistence type="predicted"/>
<keyword evidence="2" id="KW-0479">Metal-binding</keyword>
<dbReference type="SFLD" id="SFLDS00029">
    <property type="entry name" value="Radical_SAM"/>
    <property type="match status" value="1"/>
</dbReference>
<dbReference type="KEGG" id="celz:E5225_08120"/>
<feature type="domain" description="4Fe4S-binding SPASM" evidence="6">
    <location>
        <begin position="201"/>
        <end position="243"/>
    </location>
</feature>
<feature type="domain" description="Radical SAM core" evidence="5">
    <location>
        <begin position="10"/>
        <end position="120"/>
    </location>
</feature>
<evidence type="ECO:0000259" key="6">
    <source>
        <dbReference type="Pfam" id="PF13186"/>
    </source>
</evidence>
<dbReference type="InterPro" id="IPR013785">
    <property type="entry name" value="Aldolase_TIM"/>
</dbReference>
<evidence type="ECO:0000256" key="3">
    <source>
        <dbReference type="ARBA" id="ARBA00023004"/>
    </source>
</evidence>
<dbReference type="InterPro" id="IPR007197">
    <property type="entry name" value="rSAM"/>
</dbReference>
<dbReference type="Pfam" id="PF04055">
    <property type="entry name" value="Radical_SAM"/>
    <property type="match status" value="1"/>
</dbReference>
<dbReference type="SUPFAM" id="SSF102114">
    <property type="entry name" value="Radical SAM enzymes"/>
    <property type="match status" value="1"/>
</dbReference>
<sequence>MDARVLGFVLSEKCNFRCRHCFNESEARKPAGMGADELLEHVRDAAATGRFAEIGLSGGEPMLFARALVRVVALAHELGLGANVTTNGYWGVSARTAHATLGPLVDAGLTALTVSVSEFHLEFTTGARLRTAVAAALGLGLEVRVNVVRTRAFDVADAAALLGPLADRVDVVAMPCIPVGRGAVAVSRDDLPAAVSPVGSCHAYFTRVAVTAEGDVYPCCSPGGFTPPLLMGNVRVETIGTVLARADDSFLLQVLDQLGPTFFLPFVHEALGRDLLAEGVVDQCHLCHRLLTDAALTAVVDDALATLEADLRALQVDLVDLREVARR</sequence>
<organism evidence="7 8">
    <name type="scientific">Cellulomonas shaoxiangyii</name>
    <dbReference type="NCBI Taxonomy" id="2566013"/>
    <lineage>
        <taxon>Bacteria</taxon>
        <taxon>Bacillati</taxon>
        <taxon>Actinomycetota</taxon>
        <taxon>Actinomycetes</taxon>
        <taxon>Micrococcales</taxon>
        <taxon>Cellulomonadaceae</taxon>
        <taxon>Cellulomonas</taxon>
    </lineage>
</organism>
<dbReference type="InterPro" id="IPR050377">
    <property type="entry name" value="Radical_SAM_PqqE_MftC-like"/>
</dbReference>
<evidence type="ECO:0000313" key="7">
    <source>
        <dbReference type="EMBL" id="QCB93533.1"/>
    </source>
</evidence>
<dbReference type="Gene3D" id="3.20.20.70">
    <property type="entry name" value="Aldolase class I"/>
    <property type="match status" value="1"/>
</dbReference>
<keyword evidence="1" id="KW-0949">S-adenosyl-L-methionine</keyword>